<dbReference type="AlphaFoldDB" id="A0A2T5U2T5"/>
<reference evidence="3 4" key="1">
    <citation type="submission" date="2018-04" db="EMBL/GenBank/DDBJ databases">
        <title>Genomic Encyclopedia of Type Strains, Phase III (KMG-III): the genomes of soil and plant-associated and newly described type strains.</title>
        <authorList>
            <person name="Whitman W."/>
        </authorList>
    </citation>
    <scope>NUCLEOTIDE SEQUENCE [LARGE SCALE GENOMIC DNA]</scope>
    <source>
        <strain evidence="3 4">MA-olki</strain>
    </source>
</reference>
<dbReference type="InterPro" id="IPR025232">
    <property type="entry name" value="DUF4174"/>
</dbReference>
<feature type="domain" description="DUF4174" evidence="2">
    <location>
        <begin position="16"/>
        <end position="121"/>
    </location>
</feature>
<evidence type="ECO:0000259" key="2">
    <source>
        <dbReference type="Pfam" id="PF13778"/>
    </source>
</evidence>
<sequence>MPLLLAIALAASPTVAQMKWERRILIVSAPAVDDASLTEQQRILARWKTNAAARDLTIVEIIGDTVRGASDPAAALRRKYRLPASFTAILIGKDGGEKLRSAKPFPAAALEATIDAMPMRKAGQR</sequence>
<dbReference type="Pfam" id="PF13778">
    <property type="entry name" value="DUF4174"/>
    <property type="match status" value="1"/>
</dbReference>
<evidence type="ECO:0000313" key="4">
    <source>
        <dbReference type="Proteomes" id="UP000244013"/>
    </source>
</evidence>
<dbReference type="RefSeq" id="WP_208622594.1">
    <property type="nucleotide sequence ID" value="NZ_QAYE01000006.1"/>
</dbReference>
<proteinExistence type="predicted"/>
<evidence type="ECO:0000256" key="1">
    <source>
        <dbReference type="ARBA" id="ARBA00022729"/>
    </source>
</evidence>
<accession>A0A2T5U2T5</accession>
<organism evidence="3 4">
    <name type="scientific">Sphingomonas faeni</name>
    <dbReference type="NCBI Taxonomy" id="185950"/>
    <lineage>
        <taxon>Bacteria</taxon>
        <taxon>Pseudomonadati</taxon>
        <taxon>Pseudomonadota</taxon>
        <taxon>Alphaproteobacteria</taxon>
        <taxon>Sphingomonadales</taxon>
        <taxon>Sphingomonadaceae</taxon>
        <taxon>Sphingomonas</taxon>
    </lineage>
</organism>
<dbReference type="GeneID" id="91006418"/>
<comment type="caution">
    <text evidence="3">The sequence shown here is derived from an EMBL/GenBank/DDBJ whole genome shotgun (WGS) entry which is preliminary data.</text>
</comment>
<name>A0A2T5U2T5_9SPHN</name>
<dbReference type="Proteomes" id="UP000244013">
    <property type="component" value="Unassembled WGS sequence"/>
</dbReference>
<protein>
    <submittedName>
        <fullName evidence="3">Uncharacterized protein DUF4174</fullName>
    </submittedName>
</protein>
<gene>
    <name evidence="3" type="ORF">C8J25_10674</name>
</gene>
<keyword evidence="1" id="KW-0732">Signal</keyword>
<evidence type="ECO:0000313" key="3">
    <source>
        <dbReference type="EMBL" id="PTW45823.1"/>
    </source>
</evidence>
<dbReference type="EMBL" id="QAYE01000006">
    <property type="protein sequence ID" value="PTW45823.1"/>
    <property type="molecule type" value="Genomic_DNA"/>
</dbReference>